<dbReference type="Pfam" id="PF00665">
    <property type="entry name" value="rve"/>
    <property type="match status" value="1"/>
</dbReference>
<dbReference type="InterPro" id="IPR001878">
    <property type="entry name" value="Znf_CCHC"/>
</dbReference>
<dbReference type="SMART" id="SM00343">
    <property type="entry name" value="ZnF_C2HC"/>
    <property type="match status" value="1"/>
</dbReference>
<keyword evidence="5" id="KW-0862">Zinc</keyword>
<dbReference type="PROSITE" id="PS50158">
    <property type="entry name" value="ZF_CCHC"/>
    <property type="match status" value="1"/>
</dbReference>
<evidence type="ECO:0000256" key="4">
    <source>
        <dbReference type="ARBA" id="ARBA00022801"/>
    </source>
</evidence>
<dbReference type="SUPFAM" id="SSF56112">
    <property type="entry name" value="Protein kinase-like (PK-like)"/>
    <property type="match status" value="1"/>
</dbReference>
<evidence type="ECO:0000256" key="5">
    <source>
        <dbReference type="PROSITE-ProRule" id="PRU00047"/>
    </source>
</evidence>
<evidence type="ECO:0000256" key="1">
    <source>
        <dbReference type="ARBA" id="ARBA00022670"/>
    </source>
</evidence>
<dbReference type="Pfam" id="PF13976">
    <property type="entry name" value="gag_pre-integrs"/>
    <property type="match status" value="1"/>
</dbReference>
<dbReference type="SUPFAM" id="SSF53098">
    <property type="entry name" value="Ribonuclease H-like"/>
    <property type="match status" value="1"/>
</dbReference>
<dbReference type="PROSITE" id="PS50994">
    <property type="entry name" value="INTEGRASE"/>
    <property type="match status" value="1"/>
</dbReference>
<dbReference type="InterPro" id="IPR011009">
    <property type="entry name" value="Kinase-like_dom_sf"/>
</dbReference>
<dbReference type="Pfam" id="PF07714">
    <property type="entry name" value="PK_Tyr_Ser-Thr"/>
    <property type="match status" value="1"/>
</dbReference>
<dbReference type="Pfam" id="PF14223">
    <property type="entry name" value="Retrotran_gag_2"/>
    <property type="match status" value="1"/>
</dbReference>
<dbReference type="Gene3D" id="4.10.60.10">
    <property type="entry name" value="Zinc finger, CCHC-type"/>
    <property type="match status" value="1"/>
</dbReference>
<dbReference type="FunFam" id="1.10.510.10:FF:000920">
    <property type="entry name" value="Receptor-like protein kinase ANXUR2"/>
    <property type="match status" value="1"/>
</dbReference>
<keyword evidence="3" id="KW-0064">Aspartyl protease</keyword>
<dbReference type="EMBL" id="CP144695">
    <property type="protein sequence ID" value="WVZ06812.1"/>
    <property type="molecule type" value="Genomic_DNA"/>
</dbReference>
<feature type="compositionally biased region" description="Basic and acidic residues" evidence="6">
    <location>
        <begin position="1164"/>
        <end position="1178"/>
    </location>
</feature>
<keyword evidence="1" id="KW-0645">Protease</keyword>
<feature type="domain" description="Integrase catalytic" evidence="9">
    <location>
        <begin position="889"/>
        <end position="1055"/>
    </location>
</feature>
<proteinExistence type="predicted"/>
<dbReference type="InterPro" id="IPR025724">
    <property type="entry name" value="GAG-pre-integrase_dom"/>
</dbReference>
<dbReference type="PANTHER" id="PTHR42648">
    <property type="entry name" value="TRANSPOSASE, PUTATIVE-RELATED"/>
    <property type="match status" value="1"/>
</dbReference>
<evidence type="ECO:0000259" key="7">
    <source>
        <dbReference type="PROSITE" id="PS50011"/>
    </source>
</evidence>
<sequence>MTGRPLPNFIILEAVGITPGVASGRPQAGPGDRQVFKTMFIKCLGFSCSKNTSQRNYPTIIEELCHQFSLSHLTKSTNNFDPKRVVGRNSFCKVYEASLQDRHGSPYTVTIKRFNVKDYDIFKNEIELLCQLRHPNIVSLVGFCNHKKEKIIVYEYLSNESLYQHIQSGKLPWKKRLEICIGAARGLHYLHAGAKRTIIHRNINPSNILLDGNMEPRLADFGLSVQGQRFMSKPKPIKVDSVVGTFGYLAKEHLVDLTITDKTDVYSFGMVLLEVVCGGRYVERVTEREFLRPVEEKLHPNIEGKIAPECWQVFVEIIQGCVKYEADERPTMGEVEMQLEHASLLQEQADAANTNLLLSVDRSVRSVWLFALCGLCMVYRVRVLGLFWACFVCRFWPVARLRFSRNAPRTQQLAPTVGQGFKNSQETMATKFDVEKFNGANDFGLWKIKMEAILIQQGCDEALKGESRMSDAMTQEEKKKMGDKARSAIILCVGDKVLREVAKEKTAAEIWAKLESLYMTRSLAHRLCLKQQLFSFKMSESRTIEEQIAEFSKIVDDLENIEVKLEDEDKAVILLNALPRTFEHFRDALLYGKDQVITLEEVLTSIRTKEFQKLQDSKTTEEGASGLISVKGKGKKQSGKEKKLNPDGTKQVRCFKCQKMGHIKKFCPEKGKAGRPQETADVAEASEGYESAGVLVASSEDPQRSWVMDSGCSYHMCPVKEFFENLDQKEHGNVLLGNNKACRVQGVGSVRLKMFDNREMVLQAVRYVPELKRNLISISAFDLGGYTTKVEDGVMRVCSGDFVVAKGRRRNGLYILEGSTVIGHVSVASGTENTARLWHLRMGHISEKGLEELEKQGLLLGDKLQKLDFCDHCVLGKSHRIPFGKGKHSTERPFEYVHADLWGPARTLTHGGRAYFLSIIDDFSRRVWIYVLKNKSETFQKFKEWHTQIENQLGCRLKCLRTDNGLEFVSEEFNGFCKEKGIRRHRTVVGTPQQNGLAERMNRTILERVRCMLLGSGLSKAFWGEAANTAVYLINRSPSSALNFKTPMEVWSGRPADYSHLRVFGSLAFAHVRGDKLDSRAAKCIFLVYAEGVKGYRLWRLDSPSKLIISRDVIFDETRMAMHPENSGSEKKILVEVEHTTNGAGTPGGTEENQTGEGQVENGRTIEENRSNEFRTDLGDDTDGMSGEGSHGKAAGVDLRNYQLVRDRERRISKPIKRFGEADLICYALNAAEDLNRSDEPRSYKEALDNSDRHLWQGAMEEELEALKKNSTWRLVDLPKGKKVIGSKWIFKKKEATPGGEKARYKARLVAKGFTQIEGVDYHEIFAPVVKHCSVRVLMAIVAHCNLHLEQLDVRTAFLHGDLEETIYMKQPDGFAVDDRVCLLQKSLYGLKQSPRQWYRKFDDFLIKLNFKRCNYDDCVYTLNHDGEMLYLLLYVDDILIASSDRGMIGETKARLADAFEMKELGEARRILGIDIKRDRPGGNLFLSQECYL</sequence>
<evidence type="ECO:0000259" key="9">
    <source>
        <dbReference type="PROSITE" id="PS50994"/>
    </source>
</evidence>
<evidence type="ECO:0000313" key="11">
    <source>
        <dbReference type="Proteomes" id="UP001374535"/>
    </source>
</evidence>
<keyword evidence="5" id="KW-0863">Zinc-finger</keyword>
<keyword evidence="11" id="KW-1185">Reference proteome</keyword>
<dbReference type="InterPro" id="IPR001245">
    <property type="entry name" value="Ser-Thr/Tyr_kinase_cat_dom"/>
</dbReference>
<dbReference type="GO" id="GO:0004190">
    <property type="term" value="F:aspartic-type endopeptidase activity"/>
    <property type="evidence" value="ECO:0007669"/>
    <property type="project" value="UniProtKB-KW"/>
</dbReference>
<organism evidence="10 11">
    <name type="scientific">Vigna mungo</name>
    <name type="common">Black gram</name>
    <name type="synonym">Phaseolus mungo</name>
    <dbReference type="NCBI Taxonomy" id="3915"/>
    <lineage>
        <taxon>Eukaryota</taxon>
        <taxon>Viridiplantae</taxon>
        <taxon>Streptophyta</taxon>
        <taxon>Embryophyta</taxon>
        <taxon>Tracheophyta</taxon>
        <taxon>Spermatophyta</taxon>
        <taxon>Magnoliopsida</taxon>
        <taxon>eudicotyledons</taxon>
        <taxon>Gunneridae</taxon>
        <taxon>Pentapetalae</taxon>
        <taxon>rosids</taxon>
        <taxon>fabids</taxon>
        <taxon>Fabales</taxon>
        <taxon>Fabaceae</taxon>
        <taxon>Papilionoideae</taxon>
        <taxon>50 kb inversion clade</taxon>
        <taxon>NPAAA clade</taxon>
        <taxon>indigoferoid/millettioid clade</taxon>
        <taxon>Phaseoleae</taxon>
        <taxon>Vigna</taxon>
    </lineage>
</organism>
<dbReference type="InterPro" id="IPR012337">
    <property type="entry name" value="RNaseH-like_sf"/>
</dbReference>
<dbReference type="InterPro" id="IPR036875">
    <property type="entry name" value="Znf_CCHC_sf"/>
</dbReference>
<dbReference type="InterPro" id="IPR001584">
    <property type="entry name" value="Integrase_cat-core"/>
</dbReference>
<feature type="domain" description="CCHC-type" evidence="8">
    <location>
        <begin position="653"/>
        <end position="669"/>
    </location>
</feature>
<dbReference type="InterPro" id="IPR000719">
    <property type="entry name" value="Prot_kinase_dom"/>
</dbReference>
<dbReference type="Pfam" id="PF07727">
    <property type="entry name" value="RVT_2"/>
    <property type="match status" value="1"/>
</dbReference>
<dbReference type="GO" id="GO:0005524">
    <property type="term" value="F:ATP binding"/>
    <property type="evidence" value="ECO:0007669"/>
    <property type="project" value="InterPro"/>
</dbReference>
<reference evidence="10 11" key="1">
    <citation type="journal article" date="2023" name="Life. Sci Alliance">
        <title>Evolutionary insights into 3D genome organization and epigenetic landscape of Vigna mungo.</title>
        <authorList>
            <person name="Junaid A."/>
            <person name="Singh B."/>
            <person name="Bhatia S."/>
        </authorList>
    </citation>
    <scope>NUCLEOTIDE SEQUENCE [LARGE SCALE GENOMIC DNA]</scope>
    <source>
        <strain evidence="10">Urdbean</strain>
    </source>
</reference>
<evidence type="ECO:0000256" key="2">
    <source>
        <dbReference type="ARBA" id="ARBA00022723"/>
    </source>
</evidence>
<dbReference type="GO" id="GO:0008270">
    <property type="term" value="F:zinc ion binding"/>
    <property type="evidence" value="ECO:0007669"/>
    <property type="project" value="UniProtKB-KW"/>
</dbReference>
<dbReference type="Pfam" id="PF25597">
    <property type="entry name" value="SH3_retrovirus"/>
    <property type="match status" value="1"/>
</dbReference>
<evidence type="ECO:0000256" key="3">
    <source>
        <dbReference type="ARBA" id="ARBA00022750"/>
    </source>
</evidence>
<dbReference type="PROSITE" id="PS50011">
    <property type="entry name" value="PROTEIN_KINASE_DOM"/>
    <property type="match status" value="1"/>
</dbReference>
<evidence type="ECO:0000256" key="6">
    <source>
        <dbReference type="SAM" id="MobiDB-lite"/>
    </source>
</evidence>
<dbReference type="InterPro" id="IPR036397">
    <property type="entry name" value="RNaseH_sf"/>
</dbReference>
<dbReference type="SUPFAM" id="SSF56672">
    <property type="entry name" value="DNA/RNA polymerases"/>
    <property type="match status" value="1"/>
</dbReference>
<dbReference type="Proteomes" id="UP001374535">
    <property type="component" value="Chromosome 6"/>
</dbReference>
<feature type="domain" description="Protein kinase" evidence="7">
    <location>
        <begin position="80"/>
        <end position="344"/>
    </location>
</feature>
<dbReference type="InterPro" id="IPR043502">
    <property type="entry name" value="DNA/RNA_pol_sf"/>
</dbReference>
<dbReference type="Gene3D" id="3.30.200.20">
    <property type="entry name" value="Phosphorylase Kinase, domain 1"/>
    <property type="match status" value="1"/>
</dbReference>
<dbReference type="InterPro" id="IPR013103">
    <property type="entry name" value="RVT_2"/>
</dbReference>
<dbReference type="GO" id="GO:0006508">
    <property type="term" value="P:proteolysis"/>
    <property type="evidence" value="ECO:0007669"/>
    <property type="project" value="UniProtKB-KW"/>
</dbReference>
<dbReference type="Gene3D" id="1.10.510.10">
    <property type="entry name" value="Transferase(Phosphotransferase) domain 1"/>
    <property type="match status" value="1"/>
</dbReference>
<feature type="region of interest" description="Disordered" evidence="6">
    <location>
        <begin position="625"/>
        <end position="647"/>
    </location>
</feature>
<dbReference type="InterPro" id="IPR039537">
    <property type="entry name" value="Retrotran_Ty1/copia-like"/>
</dbReference>
<name>A0AAQ3RUG2_VIGMU</name>
<gene>
    <name evidence="10" type="ORF">V8G54_020158</name>
</gene>
<dbReference type="GO" id="GO:0003676">
    <property type="term" value="F:nucleic acid binding"/>
    <property type="evidence" value="ECO:0007669"/>
    <property type="project" value="InterPro"/>
</dbReference>
<dbReference type="SUPFAM" id="SSF57756">
    <property type="entry name" value="Retrovirus zinc finger-like domains"/>
    <property type="match status" value="1"/>
</dbReference>
<dbReference type="GO" id="GO:0015074">
    <property type="term" value="P:DNA integration"/>
    <property type="evidence" value="ECO:0007669"/>
    <property type="project" value="InterPro"/>
</dbReference>
<dbReference type="GO" id="GO:0004672">
    <property type="term" value="F:protein kinase activity"/>
    <property type="evidence" value="ECO:0007669"/>
    <property type="project" value="InterPro"/>
</dbReference>
<evidence type="ECO:0000259" key="8">
    <source>
        <dbReference type="PROSITE" id="PS50158"/>
    </source>
</evidence>
<dbReference type="FunFam" id="3.30.200.20:FF:000742">
    <property type="entry name" value="Receptor-like protein kinase ANXUR2"/>
    <property type="match status" value="1"/>
</dbReference>
<dbReference type="InterPro" id="IPR054722">
    <property type="entry name" value="PolX-like_BBD"/>
</dbReference>
<protein>
    <submittedName>
        <fullName evidence="10">Uncharacterized protein</fullName>
    </submittedName>
</protein>
<keyword evidence="4" id="KW-0378">Hydrolase</keyword>
<keyword evidence="2" id="KW-0479">Metal-binding</keyword>
<evidence type="ECO:0000313" key="10">
    <source>
        <dbReference type="EMBL" id="WVZ06812.1"/>
    </source>
</evidence>
<dbReference type="PANTHER" id="PTHR42648:SF28">
    <property type="entry name" value="TRANSPOSON-ENCODED PROTEIN WITH RIBONUCLEASE H-LIKE AND RETROVIRUS ZINC FINGER-LIKE DOMAINS"/>
    <property type="match status" value="1"/>
</dbReference>
<accession>A0AAQ3RUG2</accession>
<feature type="region of interest" description="Disordered" evidence="6">
    <location>
        <begin position="1140"/>
        <end position="1194"/>
    </location>
</feature>
<dbReference type="InterPro" id="IPR057670">
    <property type="entry name" value="SH3_retrovirus"/>
</dbReference>
<dbReference type="Gene3D" id="3.30.420.10">
    <property type="entry name" value="Ribonuclease H-like superfamily/Ribonuclease H"/>
    <property type="match status" value="1"/>
</dbReference>
<dbReference type="Pfam" id="PF22936">
    <property type="entry name" value="Pol_BBD"/>
    <property type="match status" value="1"/>
</dbReference>
<feature type="compositionally biased region" description="Low complexity" evidence="6">
    <location>
        <begin position="1149"/>
        <end position="1163"/>
    </location>
</feature>